<dbReference type="AlphaFoldDB" id="A0A4Y2J529"/>
<comment type="caution">
    <text evidence="1">The sequence shown here is derived from an EMBL/GenBank/DDBJ whole genome shotgun (WGS) entry which is preliminary data.</text>
</comment>
<reference evidence="1 2" key="1">
    <citation type="journal article" date="2019" name="Sci. Rep.">
        <title>Orb-weaving spider Araneus ventricosus genome elucidates the spidroin gene catalogue.</title>
        <authorList>
            <person name="Kono N."/>
            <person name="Nakamura H."/>
            <person name="Ohtoshi R."/>
            <person name="Moran D.A.P."/>
            <person name="Shinohara A."/>
            <person name="Yoshida Y."/>
            <person name="Fujiwara M."/>
            <person name="Mori M."/>
            <person name="Tomita M."/>
            <person name="Arakawa K."/>
        </authorList>
    </citation>
    <scope>NUCLEOTIDE SEQUENCE [LARGE SCALE GENOMIC DNA]</scope>
</reference>
<keyword evidence="2" id="KW-1185">Reference proteome</keyword>
<dbReference type="PANTHER" id="PTHR46601:SF1">
    <property type="entry name" value="ADF-H DOMAIN-CONTAINING PROTEIN"/>
    <property type="match status" value="1"/>
</dbReference>
<evidence type="ECO:0000313" key="1">
    <source>
        <dbReference type="EMBL" id="GBM85045.1"/>
    </source>
</evidence>
<name>A0A4Y2J529_ARAVE</name>
<accession>A0A4Y2J529</accession>
<dbReference type="EMBL" id="BGPR01003203">
    <property type="protein sequence ID" value="GBM85045.1"/>
    <property type="molecule type" value="Genomic_DNA"/>
</dbReference>
<sequence>MPRNIFLQGVLNPRSLEWHFFATSHGKEAVDGIGGQIKRLAWMQVLSEKSIVNSALAFYNAVKEKDIKMQVIIVKGEDASPSKMN</sequence>
<proteinExistence type="predicted"/>
<dbReference type="PANTHER" id="PTHR46601">
    <property type="entry name" value="ULP_PROTEASE DOMAIN-CONTAINING PROTEIN"/>
    <property type="match status" value="1"/>
</dbReference>
<gene>
    <name evidence="1" type="ORF">AVEN_248973_1</name>
</gene>
<evidence type="ECO:0000313" key="2">
    <source>
        <dbReference type="Proteomes" id="UP000499080"/>
    </source>
</evidence>
<protein>
    <submittedName>
        <fullName evidence="1">Uncharacterized protein</fullName>
    </submittedName>
</protein>
<dbReference type="Proteomes" id="UP000499080">
    <property type="component" value="Unassembled WGS sequence"/>
</dbReference>
<dbReference type="OrthoDB" id="10062343at2759"/>
<organism evidence="1 2">
    <name type="scientific">Araneus ventricosus</name>
    <name type="common">Orbweaver spider</name>
    <name type="synonym">Epeira ventricosa</name>
    <dbReference type="NCBI Taxonomy" id="182803"/>
    <lineage>
        <taxon>Eukaryota</taxon>
        <taxon>Metazoa</taxon>
        <taxon>Ecdysozoa</taxon>
        <taxon>Arthropoda</taxon>
        <taxon>Chelicerata</taxon>
        <taxon>Arachnida</taxon>
        <taxon>Araneae</taxon>
        <taxon>Araneomorphae</taxon>
        <taxon>Entelegynae</taxon>
        <taxon>Araneoidea</taxon>
        <taxon>Araneidae</taxon>
        <taxon>Araneus</taxon>
    </lineage>
</organism>